<keyword evidence="8 9" id="KW-0472">Membrane</keyword>
<feature type="transmembrane region" description="Helical" evidence="9">
    <location>
        <begin position="212"/>
        <end position="234"/>
    </location>
</feature>
<sequence length="504" mass="55627">MSQDLCQVRGTNVVVLLLVMMFAISSWVDINGLWVELPILTQRLPEGWNLPSYMAVIIQVANIAPLTYVIVHSVFPKRNIEVPVIYTIITVGAVSCLLLSFFWDATAVIAGELHSVGLLALQFFLALVDCTSSVVYLPFMGSFKQEYMTAFYIGEGFSGLLPSLVSLAQGAGEMRCVNQSIMQNVTVDGASTMEPSFVVYPQYETPKFSIEVFFFFLCGMLVVSFISFTLLNFWPYAKKEKVDGSVESEQEGQIRSQLSFQSSASTASYELNSHMNQPRFLDPATVREAQSLQSDINSRSRLLMNSPTDSSTSGPEVSEYALDEVVTITAERKQLRKWEYLTLLLLTAWVNGLGNGVLPSIQSYSCLPYSIEAYHLAVTLSSIANPVACFVTFFLRAKSLRSVSILSIVGSILATYVIYTAASSPSPPLSNHSLGSFTVVTAWVLVVFFLTYIKVSIASMLREEGKKALLWCGAFTQVGSLVGALIMFFILNFYKLFKQANLCA</sequence>
<feature type="transmembrane region" description="Helical" evidence="9">
    <location>
        <begin position="340"/>
        <end position="361"/>
    </location>
</feature>
<evidence type="ECO:0000256" key="9">
    <source>
        <dbReference type="RuleBase" id="RU368035"/>
    </source>
</evidence>
<proteinExistence type="inferred from homology"/>
<keyword evidence="5 9" id="KW-1003">Cell membrane</keyword>
<feature type="transmembrane region" description="Helical" evidence="9">
    <location>
        <begin position="373"/>
        <end position="395"/>
    </location>
</feature>
<comment type="subcellular location">
    <subcellularLocation>
        <location evidence="2 9">Cell membrane</location>
        <topology evidence="2 9">Multi-pass membrane protein</topology>
    </subcellularLocation>
</comment>
<dbReference type="Pfam" id="PF06237">
    <property type="entry name" value="SLC52_ribofla_tr"/>
    <property type="match status" value="1"/>
</dbReference>
<keyword evidence="4 9" id="KW-0813">Transport</keyword>
<feature type="transmembrane region" description="Helical" evidence="9">
    <location>
        <begin position="434"/>
        <end position="457"/>
    </location>
</feature>
<keyword evidence="7 9" id="KW-1133">Transmembrane helix</keyword>
<feature type="transmembrane region" description="Helical" evidence="9">
    <location>
        <begin position="12"/>
        <end position="30"/>
    </location>
</feature>
<evidence type="ECO:0000256" key="2">
    <source>
        <dbReference type="ARBA" id="ARBA00004651"/>
    </source>
</evidence>
<evidence type="ECO:0000256" key="7">
    <source>
        <dbReference type="ARBA" id="ARBA00022989"/>
    </source>
</evidence>
<dbReference type="AlphaFoldDB" id="A0AAN9GQG4"/>
<feature type="transmembrane region" description="Helical" evidence="9">
    <location>
        <begin position="83"/>
        <end position="103"/>
    </location>
</feature>
<comment type="catalytic activity">
    <reaction evidence="1 9">
        <text>riboflavin(in) = riboflavin(out)</text>
        <dbReference type="Rhea" id="RHEA:35015"/>
        <dbReference type="ChEBI" id="CHEBI:57986"/>
    </reaction>
</comment>
<feature type="transmembrane region" description="Helical" evidence="9">
    <location>
        <begin position="469"/>
        <end position="491"/>
    </location>
</feature>
<reference evidence="10 11" key="1">
    <citation type="submission" date="2024-02" db="EMBL/GenBank/DDBJ databases">
        <title>Chromosome-scale genome assembly of the rough periwinkle Littorina saxatilis.</title>
        <authorList>
            <person name="De Jode A."/>
            <person name="Faria R."/>
            <person name="Formenti G."/>
            <person name="Sims Y."/>
            <person name="Smith T.P."/>
            <person name="Tracey A."/>
            <person name="Wood J.M.D."/>
            <person name="Zagrodzka Z.B."/>
            <person name="Johannesson K."/>
            <person name="Butlin R.K."/>
            <person name="Leder E.H."/>
        </authorList>
    </citation>
    <scope>NUCLEOTIDE SEQUENCE [LARGE SCALE GENOMIC DNA]</scope>
    <source>
        <strain evidence="10">Snail1</strain>
        <tissue evidence="10">Muscle</tissue>
    </source>
</reference>
<keyword evidence="11" id="KW-1185">Reference proteome</keyword>
<name>A0AAN9GQG4_9CAEN</name>
<comment type="function">
    <text evidence="9">Plasma membrane transporter mediating the uptake by cells of the water soluble vitamin B2/riboflavin that plays a key role in biochemical oxidation-reduction reactions of the carbohydrate, lipid, and amino acid metabolism.</text>
</comment>
<evidence type="ECO:0000256" key="1">
    <source>
        <dbReference type="ARBA" id="ARBA00000215"/>
    </source>
</evidence>
<keyword evidence="6 9" id="KW-0812">Transmembrane</keyword>
<evidence type="ECO:0000256" key="4">
    <source>
        <dbReference type="ARBA" id="ARBA00022448"/>
    </source>
</evidence>
<comment type="caution">
    <text evidence="10">The sequence shown here is derived from an EMBL/GenBank/DDBJ whole genome shotgun (WGS) entry which is preliminary data.</text>
</comment>
<comment type="similarity">
    <text evidence="3 9">Belongs to the riboflavin transporter family.</text>
</comment>
<feature type="transmembrane region" description="Helical" evidence="9">
    <location>
        <begin position="115"/>
        <end position="137"/>
    </location>
</feature>
<evidence type="ECO:0000313" key="10">
    <source>
        <dbReference type="EMBL" id="KAK7115130.1"/>
    </source>
</evidence>
<dbReference type="EMBL" id="JBAMIC010000001">
    <property type="protein sequence ID" value="KAK7115130.1"/>
    <property type="molecule type" value="Genomic_DNA"/>
</dbReference>
<evidence type="ECO:0000256" key="6">
    <source>
        <dbReference type="ARBA" id="ARBA00022692"/>
    </source>
</evidence>
<dbReference type="InterPro" id="IPR009357">
    <property type="entry name" value="Riboflavin_transptr"/>
</dbReference>
<accession>A0AAN9GQG4</accession>
<evidence type="ECO:0000313" key="11">
    <source>
        <dbReference type="Proteomes" id="UP001374579"/>
    </source>
</evidence>
<feature type="transmembrane region" description="Helical" evidence="9">
    <location>
        <begin position="50"/>
        <end position="71"/>
    </location>
</feature>
<dbReference type="PANTHER" id="PTHR12929:SF10">
    <property type="entry name" value="RIBOFLAVIN TRANSPORTER"/>
    <property type="match status" value="1"/>
</dbReference>
<dbReference type="Proteomes" id="UP001374579">
    <property type="component" value="Unassembled WGS sequence"/>
</dbReference>
<feature type="transmembrane region" description="Helical" evidence="9">
    <location>
        <begin position="149"/>
        <end position="168"/>
    </location>
</feature>
<evidence type="ECO:0000256" key="5">
    <source>
        <dbReference type="ARBA" id="ARBA00022475"/>
    </source>
</evidence>
<dbReference type="GO" id="GO:0005886">
    <property type="term" value="C:plasma membrane"/>
    <property type="evidence" value="ECO:0007669"/>
    <property type="project" value="UniProtKB-SubCell"/>
</dbReference>
<dbReference type="PANTHER" id="PTHR12929">
    <property type="entry name" value="SOLUTE CARRIER FAMILY 52"/>
    <property type="match status" value="1"/>
</dbReference>
<gene>
    <name evidence="10" type="ORF">V1264_001061</name>
</gene>
<feature type="transmembrane region" description="Helical" evidence="9">
    <location>
        <begin position="402"/>
        <end position="422"/>
    </location>
</feature>
<evidence type="ECO:0000256" key="8">
    <source>
        <dbReference type="ARBA" id="ARBA00023136"/>
    </source>
</evidence>
<dbReference type="GO" id="GO:0032217">
    <property type="term" value="F:riboflavin transmembrane transporter activity"/>
    <property type="evidence" value="ECO:0007669"/>
    <property type="project" value="UniProtKB-UniRule"/>
</dbReference>
<evidence type="ECO:0000256" key="3">
    <source>
        <dbReference type="ARBA" id="ARBA00006366"/>
    </source>
</evidence>
<organism evidence="10 11">
    <name type="scientific">Littorina saxatilis</name>
    <dbReference type="NCBI Taxonomy" id="31220"/>
    <lineage>
        <taxon>Eukaryota</taxon>
        <taxon>Metazoa</taxon>
        <taxon>Spiralia</taxon>
        <taxon>Lophotrochozoa</taxon>
        <taxon>Mollusca</taxon>
        <taxon>Gastropoda</taxon>
        <taxon>Caenogastropoda</taxon>
        <taxon>Littorinimorpha</taxon>
        <taxon>Littorinoidea</taxon>
        <taxon>Littorinidae</taxon>
        <taxon>Littorina</taxon>
    </lineage>
</organism>
<protein>
    <recommendedName>
        <fullName evidence="9">Riboflavin transporter</fullName>
    </recommendedName>
</protein>